<dbReference type="InterPro" id="IPR036390">
    <property type="entry name" value="WH_DNA-bd_sf"/>
</dbReference>
<evidence type="ECO:0000256" key="2">
    <source>
        <dbReference type="ARBA" id="ARBA00023125"/>
    </source>
</evidence>
<dbReference type="RefSeq" id="WP_072847041.1">
    <property type="nucleotide sequence ID" value="NZ_FNAB01000015.1"/>
</dbReference>
<dbReference type="GO" id="GO:0003700">
    <property type="term" value="F:DNA-binding transcription factor activity"/>
    <property type="evidence" value="ECO:0007669"/>
    <property type="project" value="InterPro"/>
</dbReference>
<organism evidence="5 6">
    <name type="scientific">Rhodococcus tukisamuensis</name>
    <dbReference type="NCBI Taxonomy" id="168276"/>
    <lineage>
        <taxon>Bacteria</taxon>
        <taxon>Bacillati</taxon>
        <taxon>Actinomycetota</taxon>
        <taxon>Actinomycetes</taxon>
        <taxon>Mycobacteriales</taxon>
        <taxon>Nocardiaceae</taxon>
        <taxon>Rhodococcus</taxon>
    </lineage>
</organism>
<keyword evidence="3" id="KW-0804">Transcription</keyword>
<dbReference type="CDD" id="cd07377">
    <property type="entry name" value="WHTH_GntR"/>
    <property type="match status" value="1"/>
</dbReference>
<dbReference type="PANTHER" id="PTHR38445:SF9">
    <property type="entry name" value="HTH-TYPE TRANSCRIPTIONAL REPRESSOR YTRA"/>
    <property type="match status" value="1"/>
</dbReference>
<dbReference type="InterPro" id="IPR036388">
    <property type="entry name" value="WH-like_DNA-bd_sf"/>
</dbReference>
<dbReference type="AlphaFoldDB" id="A0A1G7C9J2"/>
<accession>A0A1G7C9J2</accession>
<proteinExistence type="predicted"/>
<evidence type="ECO:0000256" key="1">
    <source>
        <dbReference type="ARBA" id="ARBA00023015"/>
    </source>
</evidence>
<keyword evidence="2 5" id="KW-0238">DNA-binding</keyword>
<dbReference type="SUPFAM" id="SSF46785">
    <property type="entry name" value="Winged helix' DNA-binding domain"/>
    <property type="match status" value="1"/>
</dbReference>
<feature type="domain" description="HTH gntR-type" evidence="4">
    <location>
        <begin position="11"/>
        <end position="79"/>
    </location>
</feature>
<evidence type="ECO:0000256" key="3">
    <source>
        <dbReference type="ARBA" id="ARBA00023163"/>
    </source>
</evidence>
<dbReference type="Pfam" id="PF00392">
    <property type="entry name" value="GntR"/>
    <property type="match status" value="1"/>
</dbReference>
<dbReference type="Gene3D" id="1.10.10.10">
    <property type="entry name" value="Winged helix-like DNA-binding domain superfamily/Winged helix DNA-binding domain"/>
    <property type="match status" value="1"/>
</dbReference>
<keyword evidence="6" id="KW-1185">Reference proteome</keyword>
<dbReference type="EMBL" id="FNAB01000015">
    <property type="protein sequence ID" value="SDE35988.1"/>
    <property type="molecule type" value="Genomic_DNA"/>
</dbReference>
<evidence type="ECO:0000313" key="6">
    <source>
        <dbReference type="Proteomes" id="UP000199417"/>
    </source>
</evidence>
<reference evidence="5 6" key="1">
    <citation type="submission" date="2016-10" db="EMBL/GenBank/DDBJ databases">
        <authorList>
            <person name="de Groot N.N."/>
        </authorList>
    </citation>
    <scope>NUCLEOTIDE SEQUENCE [LARGE SCALE GENOMIC DNA]</scope>
    <source>
        <strain evidence="5 6">JCM 11308</strain>
    </source>
</reference>
<dbReference type="GO" id="GO:0003677">
    <property type="term" value="F:DNA binding"/>
    <property type="evidence" value="ECO:0007669"/>
    <property type="project" value="UniProtKB-KW"/>
</dbReference>
<dbReference type="PROSITE" id="PS50949">
    <property type="entry name" value="HTH_GNTR"/>
    <property type="match status" value="1"/>
</dbReference>
<dbReference type="SMART" id="SM00345">
    <property type="entry name" value="HTH_GNTR"/>
    <property type="match status" value="1"/>
</dbReference>
<dbReference type="Proteomes" id="UP000199417">
    <property type="component" value="Unassembled WGS sequence"/>
</dbReference>
<gene>
    <name evidence="5" type="ORF">SAMN05444580_11572</name>
</gene>
<evidence type="ECO:0000259" key="4">
    <source>
        <dbReference type="PROSITE" id="PS50949"/>
    </source>
</evidence>
<protein>
    <submittedName>
        <fullName evidence="5">DNA-binding transcriptional regulator YhcF, GntR family</fullName>
    </submittedName>
</protein>
<sequence length="119" mass="12298">MRIVIDPDSATPPYEQVKLRVLALIRRGELIAGTKLPTVRALAEELGLAPNTVAKSYKELEAVGAIETRGRAGSFVASSGDPTLTAAQRAATAYVAAIRDLGLGDDVAGELVAAAIRGA</sequence>
<dbReference type="PANTHER" id="PTHR38445">
    <property type="entry name" value="HTH-TYPE TRANSCRIPTIONAL REPRESSOR YTRA"/>
    <property type="match status" value="1"/>
</dbReference>
<evidence type="ECO:0000313" key="5">
    <source>
        <dbReference type="EMBL" id="SDE35988.1"/>
    </source>
</evidence>
<name>A0A1G7C9J2_9NOCA</name>
<dbReference type="InterPro" id="IPR000524">
    <property type="entry name" value="Tscrpt_reg_HTH_GntR"/>
</dbReference>
<dbReference type="STRING" id="168276.SAMN05444580_11572"/>
<keyword evidence="1" id="KW-0805">Transcription regulation</keyword>